<organism evidence="2 3">
    <name type="scientific">Devosia psychrophila</name>
    <dbReference type="NCBI Taxonomy" id="728005"/>
    <lineage>
        <taxon>Bacteria</taxon>
        <taxon>Pseudomonadati</taxon>
        <taxon>Pseudomonadota</taxon>
        <taxon>Alphaproteobacteria</taxon>
        <taxon>Hyphomicrobiales</taxon>
        <taxon>Devosiaceae</taxon>
        <taxon>Devosia</taxon>
    </lineage>
</organism>
<dbReference type="Proteomes" id="UP000182258">
    <property type="component" value="Unassembled WGS sequence"/>
</dbReference>
<proteinExistence type="predicted"/>
<dbReference type="PANTHER" id="PTHR43038">
    <property type="entry name" value="ATP-BINDING CASSETTE, SUB-FAMILY H, MEMBER 1"/>
    <property type="match status" value="1"/>
</dbReference>
<dbReference type="SUPFAM" id="SSF52540">
    <property type="entry name" value="P-loop containing nucleoside triphosphate hydrolases"/>
    <property type="match status" value="1"/>
</dbReference>
<evidence type="ECO:0000259" key="1">
    <source>
        <dbReference type="Pfam" id="PF00005"/>
    </source>
</evidence>
<dbReference type="InterPro" id="IPR003439">
    <property type="entry name" value="ABC_transporter-like_ATP-bd"/>
</dbReference>
<protein>
    <submittedName>
        <fullName evidence="2">ABC transporter</fullName>
    </submittedName>
</protein>
<evidence type="ECO:0000313" key="2">
    <source>
        <dbReference type="EMBL" id="SFD11019.1"/>
    </source>
</evidence>
<dbReference type="InterPro" id="IPR027417">
    <property type="entry name" value="P-loop_NTPase"/>
</dbReference>
<dbReference type="PANTHER" id="PTHR43038:SF3">
    <property type="entry name" value="ABC TRANSPORTER G FAMILY MEMBER 20 ISOFORM X1"/>
    <property type="match status" value="1"/>
</dbReference>
<dbReference type="Pfam" id="PF00005">
    <property type="entry name" value="ABC_tran"/>
    <property type="match status" value="1"/>
</dbReference>
<dbReference type="STRING" id="728005.SAMN04488059_12161"/>
<accession>A0A1I1PMA4</accession>
<reference evidence="2 3" key="1">
    <citation type="submission" date="2016-10" db="EMBL/GenBank/DDBJ databases">
        <authorList>
            <person name="de Groot N.N."/>
        </authorList>
    </citation>
    <scope>NUCLEOTIDE SEQUENCE [LARGE SCALE GENOMIC DNA]</scope>
    <source>
        <strain evidence="2 3">CGMCC 1.10210</strain>
    </source>
</reference>
<gene>
    <name evidence="2" type="ORF">SAMN04488059_12161</name>
</gene>
<feature type="domain" description="ABC transporter" evidence="1">
    <location>
        <begin position="14"/>
        <end position="66"/>
    </location>
</feature>
<name>A0A1I1PMA4_9HYPH</name>
<dbReference type="EMBL" id="FOMB01000021">
    <property type="protein sequence ID" value="SFD11019.1"/>
    <property type="molecule type" value="Genomic_DNA"/>
</dbReference>
<dbReference type="AlphaFoldDB" id="A0A1I1PMA4"/>
<dbReference type="RefSeq" id="WP_342028126.1">
    <property type="nucleotide sequence ID" value="NZ_FOMB01000021.1"/>
</dbReference>
<dbReference type="GO" id="GO:0005524">
    <property type="term" value="F:ATP binding"/>
    <property type="evidence" value="ECO:0007669"/>
    <property type="project" value="InterPro"/>
</dbReference>
<evidence type="ECO:0000313" key="3">
    <source>
        <dbReference type="Proteomes" id="UP000182258"/>
    </source>
</evidence>
<sequence>MIAKPCSRTNHAVKGIDLPVKKGECFGLVGESGCGKSTLLGAIAGRLKDWHGSITIAGDQLGWKKRNHDQLRRYAASRWFSRTHSVRFTLATPSAASLWSRW</sequence>
<dbReference type="Gene3D" id="3.40.50.300">
    <property type="entry name" value="P-loop containing nucleotide triphosphate hydrolases"/>
    <property type="match status" value="1"/>
</dbReference>
<dbReference type="GO" id="GO:0016887">
    <property type="term" value="F:ATP hydrolysis activity"/>
    <property type="evidence" value="ECO:0007669"/>
    <property type="project" value="InterPro"/>
</dbReference>